<organism evidence="1 2">
    <name type="scientific">Steinernema hermaphroditum</name>
    <dbReference type="NCBI Taxonomy" id="289476"/>
    <lineage>
        <taxon>Eukaryota</taxon>
        <taxon>Metazoa</taxon>
        <taxon>Ecdysozoa</taxon>
        <taxon>Nematoda</taxon>
        <taxon>Chromadorea</taxon>
        <taxon>Rhabditida</taxon>
        <taxon>Tylenchina</taxon>
        <taxon>Panagrolaimomorpha</taxon>
        <taxon>Strongyloidoidea</taxon>
        <taxon>Steinernematidae</taxon>
        <taxon>Steinernema</taxon>
    </lineage>
</organism>
<evidence type="ECO:0008006" key="3">
    <source>
        <dbReference type="Google" id="ProtNLM"/>
    </source>
</evidence>
<dbReference type="AlphaFoldDB" id="A0AA39IG56"/>
<name>A0AA39IG56_9BILA</name>
<dbReference type="Proteomes" id="UP001175271">
    <property type="component" value="Unassembled WGS sequence"/>
</dbReference>
<dbReference type="Gene3D" id="1.25.40.180">
    <property type="match status" value="1"/>
</dbReference>
<comment type="caution">
    <text evidence="1">The sequence shown here is derived from an EMBL/GenBank/DDBJ whole genome shotgun (WGS) entry which is preliminary data.</text>
</comment>
<accession>A0AA39IG56</accession>
<evidence type="ECO:0000313" key="1">
    <source>
        <dbReference type="EMBL" id="KAK0422639.1"/>
    </source>
</evidence>
<sequence length="590" mass="68616">MDGEYFGHLLLTSLERVTMAMIIMEARMTALETLYVGLAQRQRKAEDVATEIFVGISERLENDVGKNANCGPPSDLADGKKAHFHHSFGEAATEIVLPIPLCESDVLERTNTTSSVEFAFHEPNSPPSASVERTWIEKSYVSAKVSYTPVTEPWRRSKAPWTRNNTKIGKYDRYLNSLLNKASPQNTFAEDFMERWHNRSRKDSAGLLLYRICERALNEPRFSRLYVEILRQLLDRGGNAFHKVLWLFLSMRAESGCVHDLVTGELADALRSTSTKRVKRYEPEDEFVKKARTVEEKKNSRWRLCGYLRVLGELVKHGILNDIALIDEMLKNLHKWRKKVRLFFGGSDLFDPSFAMKWLFTLKRKFKDGLFEYDYTYHDDLFSEQTANSSLRWTSLFNKWTGNIRKGVELDDAFASFGFSLLDREDMRTILLNHINKQVLADDGRNAESVAVYAVQIAKKIANFDRGMDENDCLQMFFARLWMDIRDKVEKLMASPDYETSPEMNLKAHMLMTTLMRFIGAVFMQNLKDPVDTWGKLIHLGEMELLPVSLIDSQSEARKRTKFSRMYMDKWFRATWMEHIYYRNIHMNHL</sequence>
<reference evidence="1" key="1">
    <citation type="submission" date="2023-06" db="EMBL/GenBank/DDBJ databases">
        <title>Genomic analysis of the entomopathogenic nematode Steinernema hermaphroditum.</title>
        <authorList>
            <person name="Schwarz E.M."/>
            <person name="Heppert J.K."/>
            <person name="Baniya A."/>
            <person name="Schwartz H.T."/>
            <person name="Tan C.-H."/>
            <person name="Antoshechkin I."/>
            <person name="Sternberg P.W."/>
            <person name="Goodrich-Blair H."/>
            <person name="Dillman A.R."/>
        </authorList>
    </citation>
    <scope>NUCLEOTIDE SEQUENCE</scope>
    <source>
        <strain evidence="1">PS9179</strain>
        <tissue evidence="1">Whole animal</tissue>
    </source>
</reference>
<proteinExistence type="predicted"/>
<dbReference type="SUPFAM" id="SSF48371">
    <property type="entry name" value="ARM repeat"/>
    <property type="match status" value="1"/>
</dbReference>
<keyword evidence="2" id="KW-1185">Reference proteome</keyword>
<gene>
    <name evidence="1" type="ORF">QR680_007690</name>
</gene>
<protein>
    <recommendedName>
        <fullName evidence="3">MI domain-containing protein</fullName>
    </recommendedName>
</protein>
<dbReference type="EMBL" id="JAUCMV010000001">
    <property type="protein sequence ID" value="KAK0422639.1"/>
    <property type="molecule type" value="Genomic_DNA"/>
</dbReference>
<evidence type="ECO:0000313" key="2">
    <source>
        <dbReference type="Proteomes" id="UP001175271"/>
    </source>
</evidence>
<dbReference type="InterPro" id="IPR016024">
    <property type="entry name" value="ARM-type_fold"/>
</dbReference>